<dbReference type="KEGG" id="mxa:MXAN_2127"/>
<feature type="region of interest" description="Disordered" evidence="2">
    <location>
        <begin position="1"/>
        <end position="20"/>
    </location>
</feature>
<dbReference type="InterPro" id="IPR001506">
    <property type="entry name" value="Peptidase_M12A"/>
</dbReference>
<dbReference type="PANTHER" id="PTHR10127">
    <property type="entry name" value="DISCOIDIN, CUB, EGF, LAMININ , AND ZINC METALLOPROTEASE DOMAIN CONTAINING"/>
    <property type="match status" value="1"/>
</dbReference>
<reference evidence="4 5" key="1">
    <citation type="journal article" date="2006" name="Proc. Natl. Acad. Sci. U.S.A.">
        <title>Evolution of sensory complexity recorded in a myxobacterial genome.</title>
        <authorList>
            <person name="Goldman B.S."/>
            <person name="Nierman W.C."/>
            <person name="Kaiser D."/>
            <person name="Slater S.C."/>
            <person name="Durkin A.S."/>
            <person name="Eisen J.A."/>
            <person name="Ronning C.M."/>
            <person name="Barbazuk W.B."/>
            <person name="Blanchard M."/>
            <person name="Field C."/>
            <person name="Halling C."/>
            <person name="Hinkle G."/>
            <person name="Iartchuk O."/>
            <person name="Kim H.S."/>
            <person name="Mackenzie C."/>
            <person name="Madupu R."/>
            <person name="Miller N."/>
            <person name="Shvartsbeyn A."/>
            <person name="Sullivan S.A."/>
            <person name="Vaudin M."/>
            <person name="Wiegand R."/>
            <person name="Kaplan H.B."/>
        </authorList>
    </citation>
    <scope>NUCLEOTIDE SEQUENCE [LARGE SCALE GENOMIC DNA]</scope>
    <source>
        <strain evidence="5">DK1622</strain>
    </source>
</reference>
<keyword evidence="1" id="KW-0479">Metal-binding</keyword>
<organism evidence="4 5">
    <name type="scientific">Myxococcus xanthus (strain DK1622)</name>
    <dbReference type="NCBI Taxonomy" id="246197"/>
    <lineage>
        <taxon>Bacteria</taxon>
        <taxon>Pseudomonadati</taxon>
        <taxon>Myxococcota</taxon>
        <taxon>Myxococcia</taxon>
        <taxon>Myxococcales</taxon>
        <taxon>Cystobacterineae</taxon>
        <taxon>Myxococcaceae</taxon>
        <taxon>Myxococcus</taxon>
    </lineage>
</organism>
<dbReference type="InterPro" id="IPR008999">
    <property type="entry name" value="Actin-crosslinking"/>
</dbReference>
<dbReference type="SMART" id="SM00235">
    <property type="entry name" value="ZnMc"/>
    <property type="match status" value="1"/>
</dbReference>
<evidence type="ECO:0000256" key="1">
    <source>
        <dbReference type="PROSITE-ProRule" id="PRU01211"/>
    </source>
</evidence>
<comment type="caution">
    <text evidence="1">Lacks conserved residue(s) required for the propagation of feature annotation.</text>
</comment>
<dbReference type="eggNOG" id="COG1404">
    <property type="taxonomic scope" value="Bacteria"/>
</dbReference>
<dbReference type="InterPro" id="IPR006026">
    <property type="entry name" value="Peptidase_Metallo"/>
</dbReference>
<dbReference type="Proteomes" id="UP000002402">
    <property type="component" value="Chromosome"/>
</dbReference>
<evidence type="ECO:0000313" key="5">
    <source>
        <dbReference type="Proteomes" id="UP000002402"/>
    </source>
</evidence>
<dbReference type="EMBL" id="CP000113">
    <property type="protein sequence ID" value="ABF88631.1"/>
    <property type="molecule type" value="Genomic_DNA"/>
</dbReference>
<feature type="binding site" evidence="1">
    <location>
        <position position="234"/>
    </location>
    <ligand>
        <name>Zn(2+)</name>
        <dbReference type="ChEBI" id="CHEBI:29105"/>
        <note>catalytic</note>
    </ligand>
</feature>
<dbReference type="PROSITE" id="PS51864">
    <property type="entry name" value="ASTACIN"/>
    <property type="match status" value="1"/>
</dbReference>
<keyword evidence="1" id="KW-0645">Protease</keyword>
<dbReference type="CDD" id="cd00257">
    <property type="entry name" value="beta-trefoil_FSCN-like"/>
    <property type="match status" value="1"/>
</dbReference>
<dbReference type="EnsemblBacteria" id="ABF88631">
    <property type="protein sequence ID" value="ABF88631"/>
    <property type="gene ID" value="MXAN_2127"/>
</dbReference>
<gene>
    <name evidence="4" type="ordered locus">MXAN_2127</name>
</gene>
<dbReference type="CDD" id="cd04280">
    <property type="entry name" value="ZnMc_astacin_like"/>
    <property type="match status" value="1"/>
</dbReference>
<accession>Q1DAH2</accession>
<dbReference type="eggNOG" id="COG3170">
    <property type="taxonomic scope" value="Bacteria"/>
</dbReference>
<dbReference type="GO" id="GO:0006508">
    <property type="term" value="P:proteolysis"/>
    <property type="evidence" value="ECO:0007669"/>
    <property type="project" value="UniProtKB-KW"/>
</dbReference>
<dbReference type="PANTHER" id="PTHR10127:SF850">
    <property type="entry name" value="METALLOENDOPEPTIDASE"/>
    <property type="match status" value="1"/>
</dbReference>
<proteinExistence type="predicted"/>
<dbReference type="AlphaFoldDB" id="Q1DAH2"/>
<dbReference type="STRING" id="246197.MXAN_2127"/>
<dbReference type="EC" id="3.4.24.-" evidence="4"/>
<evidence type="ECO:0000313" key="4">
    <source>
        <dbReference type="EMBL" id="ABF88631.1"/>
    </source>
</evidence>
<dbReference type="InterPro" id="IPR024079">
    <property type="entry name" value="MetalloPept_cat_dom_sf"/>
</dbReference>
<dbReference type="HOGENOM" id="CLU_615123_0_0_7"/>
<feature type="binding site" evidence="1">
    <location>
        <position position="240"/>
    </location>
    <ligand>
        <name>Zn(2+)</name>
        <dbReference type="ChEBI" id="CHEBI:29105"/>
        <note>catalytic</note>
    </ligand>
</feature>
<evidence type="ECO:0000259" key="3">
    <source>
        <dbReference type="PROSITE" id="PS51864"/>
    </source>
</evidence>
<keyword evidence="1 4" id="KW-0378">Hydrolase</keyword>
<dbReference type="PRINTS" id="PR00480">
    <property type="entry name" value="ASTACIN"/>
</dbReference>
<evidence type="ECO:0000256" key="2">
    <source>
        <dbReference type="SAM" id="MobiDB-lite"/>
    </source>
</evidence>
<feature type="active site" evidence="1">
    <location>
        <position position="231"/>
    </location>
</feature>
<feature type="domain" description="Peptidase M12A" evidence="3">
    <location>
        <begin position="136"/>
        <end position="329"/>
    </location>
</feature>
<dbReference type="Pfam" id="PF01400">
    <property type="entry name" value="Astacin"/>
    <property type="match status" value="1"/>
</dbReference>
<dbReference type="SUPFAM" id="SSF55486">
    <property type="entry name" value="Metalloproteases ('zincins'), catalytic domain"/>
    <property type="match status" value="1"/>
</dbReference>
<dbReference type="GO" id="GO:0008270">
    <property type="term" value="F:zinc ion binding"/>
    <property type="evidence" value="ECO:0007669"/>
    <property type="project" value="UniProtKB-UniRule"/>
</dbReference>
<sequence length="474" mass="51266">MAEVCPESSQQNQTPSDIRRPEILTRSGEIMSRDLSRLALSALFIPSLLLIACGEENLAPGLNLDPEMARVPAGAPIREGYIWSNMREKFVPVTYAEVDGLAIQEGDMVLGTVQQMEARVREVKALGLDASGPRAQGLAKTDLNSRWPNAVVPYTIDSGVANQNRIQDAINHWHDRTHISFVLRTANNAAQYPDYVRIQSGTGCSAHYGRLGGQQGVWLDGSCSTGTIIHELGHSLGLNHEHNRQDRDTYVIIRWENMVAGAASQFQQNNNEDDDFFGYDFGSIMHYGPMQGSKNGRPTIEGRGGQTIGQRNALSTLDVVTVTRLYSRTITLRASNGDYLVAEGGGGAMVDANRVAVGPWERFQLVDLDGNDLVTGDLVQLQTINGNFVQATNGGGSTLNAWEMAPGNWETFRIWKMAGTGLSTIATGDGVVLGTLTPGYPKYWQAVNGGGAGVTVNTDTINLGPANIFTVAFP</sequence>
<keyword evidence="1" id="KW-0482">Metalloprotease</keyword>
<keyword evidence="5" id="KW-1185">Reference proteome</keyword>
<dbReference type="Gene3D" id="2.80.10.50">
    <property type="match status" value="1"/>
</dbReference>
<dbReference type="InterPro" id="IPR034035">
    <property type="entry name" value="Astacin-like_dom"/>
</dbReference>
<protein>
    <submittedName>
        <fullName evidence="4">Peptidase, M12A (Astacin) subfamily</fullName>
        <ecNumber evidence="4">3.4.24.-</ecNumber>
    </submittedName>
</protein>
<keyword evidence="1" id="KW-0862">Zinc</keyword>
<dbReference type="SUPFAM" id="SSF50405">
    <property type="entry name" value="Actin-crosslinking proteins"/>
    <property type="match status" value="1"/>
</dbReference>
<name>Q1DAH2_MYXXD</name>
<feature type="binding site" evidence="1">
    <location>
        <position position="230"/>
    </location>
    <ligand>
        <name>Zn(2+)</name>
        <dbReference type="ChEBI" id="CHEBI:29105"/>
        <note>catalytic</note>
    </ligand>
</feature>
<comment type="cofactor">
    <cofactor evidence="1">
        <name>Zn(2+)</name>
        <dbReference type="ChEBI" id="CHEBI:29105"/>
    </cofactor>
    <text evidence="1">Binds 1 zinc ion per subunit.</text>
</comment>
<dbReference type="Gene3D" id="3.40.390.10">
    <property type="entry name" value="Collagenase (Catalytic Domain)"/>
    <property type="match status" value="1"/>
</dbReference>
<dbReference type="GO" id="GO:0004222">
    <property type="term" value="F:metalloendopeptidase activity"/>
    <property type="evidence" value="ECO:0007669"/>
    <property type="project" value="UniProtKB-UniRule"/>
</dbReference>
<feature type="compositionally biased region" description="Polar residues" evidence="2">
    <location>
        <begin position="7"/>
        <end position="16"/>
    </location>
</feature>